<keyword evidence="2" id="KW-1133">Transmembrane helix</keyword>
<sequence length="373" mass="39570">MSFSEDNGVLARIEGLNSSAHSVVLQLNALDSQFEFDKAIFTAGTGMTGGDLVNQTFRETDSAWSFDSSAWIELGPLSPIPRNGQVVRGTTQTGKPATLQFQGSAVYLYGDRVSNHGVYQVTLDGVASKFNGSSPDFVQDALLFLGAGLDPAQQHTLALENLSQDQFVDFEYAVVLHLNNGQPLSAPSTGKSTSVGVIAGGVVGGVALLGFLGAIVFFVLRRRRRHAAQRVDGVTSISEVFTERYAAQPWTHSRAPSSTEVTPFVAPAPSYNPTHGQLPEPSSKLAAKGFEKPSPHAPPVSDTAPSRPMSPSNMTTTGSASIYSADDSQRPPLSHNDMERVLEFVASRIDRTSSAPPGSAASDLDVVPPPHYG</sequence>
<feature type="compositionally biased region" description="Polar residues" evidence="1">
    <location>
        <begin position="309"/>
        <end position="322"/>
    </location>
</feature>
<keyword evidence="2" id="KW-0472">Membrane</keyword>
<evidence type="ECO:0008006" key="5">
    <source>
        <dbReference type="Google" id="ProtNLM"/>
    </source>
</evidence>
<dbReference type="OrthoDB" id="2576334at2759"/>
<evidence type="ECO:0000313" key="3">
    <source>
        <dbReference type="EMBL" id="KZV91398.1"/>
    </source>
</evidence>
<dbReference type="EMBL" id="KV426028">
    <property type="protein sequence ID" value="KZV91398.1"/>
    <property type="molecule type" value="Genomic_DNA"/>
</dbReference>
<feature type="transmembrane region" description="Helical" evidence="2">
    <location>
        <begin position="195"/>
        <end position="220"/>
    </location>
</feature>
<keyword evidence="4" id="KW-1185">Reference proteome</keyword>
<proteinExistence type="predicted"/>
<evidence type="ECO:0000313" key="4">
    <source>
        <dbReference type="Proteomes" id="UP000077266"/>
    </source>
</evidence>
<organism evidence="3 4">
    <name type="scientific">Exidia glandulosa HHB12029</name>
    <dbReference type="NCBI Taxonomy" id="1314781"/>
    <lineage>
        <taxon>Eukaryota</taxon>
        <taxon>Fungi</taxon>
        <taxon>Dikarya</taxon>
        <taxon>Basidiomycota</taxon>
        <taxon>Agaricomycotina</taxon>
        <taxon>Agaricomycetes</taxon>
        <taxon>Auriculariales</taxon>
        <taxon>Exidiaceae</taxon>
        <taxon>Exidia</taxon>
    </lineage>
</organism>
<evidence type="ECO:0000256" key="1">
    <source>
        <dbReference type="SAM" id="MobiDB-lite"/>
    </source>
</evidence>
<dbReference type="STRING" id="1314781.A0A165H3F0"/>
<dbReference type="InParanoid" id="A0A165H3F0"/>
<evidence type="ECO:0000256" key="2">
    <source>
        <dbReference type="SAM" id="Phobius"/>
    </source>
</evidence>
<feature type="region of interest" description="Disordered" evidence="1">
    <location>
        <begin position="249"/>
        <end position="373"/>
    </location>
</feature>
<dbReference type="Gene3D" id="2.60.120.260">
    <property type="entry name" value="Galactose-binding domain-like"/>
    <property type="match status" value="1"/>
</dbReference>
<gene>
    <name evidence="3" type="ORF">EXIGLDRAFT_96901</name>
</gene>
<protein>
    <recommendedName>
        <fullName evidence="5">Transmembrane protein</fullName>
    </recommendedName>
</protein>
<name>A0A165H3F0_EXIGL</name>
<accession>A0A165H3F0</accession>
<feature type="compositionally biased region" description="Polar residues" evidence="1">
    <location>
        <begin position="250"/>
        <end position="261"/>
    </location>
</feature>
<reference evidence="3 4" key="1">
    <citation type="journal article" date="2016" name="Mol. Biol. Evol.">
        <title>Comparative Genomics of Early-Diverging Mushroom-Forming Fungi Provides Insights into the Origins of Lignocellulose Decay Capabilities.</title>
        <authorList>
            <person name="Nagy L.G."/>
            <person name="Riley R."/>
            <person name="Tritt A."/>
            <person name="Adam C."/>
            <person name="Daum C."/>
            <person name="Floudas D."/>
            <person name="Sun H."/>
            <person name="Yadav J.S."/>
            <person name="Pangilinan J."/>
            <person name="Larsson K.H."/>
            <person name="Matsuura K."/>
            <person name="Barry K."/>
            <person name="Labutti K."/>
            <person name="Kuo R."/>
            <person name="Ohm R.A."/>
            <person name="Bhattacharya S.S."/>
            <person name="Shirouzu T."/>
            <person name="Yoshinaga Y."/>
            <person name="Martin F.M."/>
            <person name="Grigoriev I.V."/>
            <person name="Hibbett D.S."/>
        </authorList>
    </citation>
    <scope>NUCLEOTIDE SEQUENCE [LARGE SCALE GENOMIC DNA]</scope>
    <source>
        <strain evidence="3 4">HHB12029</strain>
    </source>
</reference>
<dbReference type="Proteomes" id="UP000077266">
    <property type="component" value="Unassembled WGS sequence"/>
</dbReference>
<keyword evidence="2" id="KW-0812">Transmembrane</keyword>
<dbReference type="AlphaFoldDB" id="A0A165H3F0"/>